<accession>A0A507CKG1</accession>
<dbReference type="EMBL" id="QEAM01000404">
    <property type="protein sequence ID" value="TPX40241.1"/>
    <property type="molecule type" value="Genomic_DNA"/>
</dbReference>
<feature type="region of interest" description="Disordered" evidence="4">
    <location>
        <begin position="1"/>
        <end position="21"/>
    </location>
</feature>
<comment type="similarity">
    <text evidence="2">Belongs to the dpy-30 family.</text>
</comment>
<evidence type="ECO:0000256" key="2">
    <source>
        <dbReference type="ARBA" id="ARBA00010849"/>
    </source>
</evidence>
<dbReference type="Proteomes" id="UP000320475">
    <property type="component" value="Unassembled WGS sequence"/>
</dbReference>
<keyword evidence="7" id="KW-1185">Reference proteome</keyword>
<reference evidence="7 8" key="1">
    <citation type="journal article" date="2019" name="Sci. Rep.">
        <title>Comparative genomics of chytrid fungi reveal insights into the obligate biotrophic and pathogenic lifestyle of Synchytrium endobioticum.</title>
        <authorList>
            <person name="van de Vossenberg B.T.L.H."/>
            <person name="Warris S."/>
            <person name="Nguyen H.D.T."/>
            <person name="van Gent-Pelzer M.P.E."/>
            <person name="Joly D.L."/>
            <person name="van de Geest H.C."/>
            <person name="Bonants P.J.M."/>
            <person name="Smith D.S."/>
            <person name="Levesque C.A."/>
            <person name="van der Lee T.A.J."/>
        </authorList>
    </citation>
    <scope>NUCLEOTIDE SEQUENCE [LARGE SCALE GENOMIC DNA]</scope>
    <source>
        <strain evidence="5 8">LEV6574</strain>
        <strain evidence="6 7">MB42</strain>
    </source>
</reference>
<protein>
    <submittedName>
        <fullName evidence="5">Uncharacterized protein</fullName>
    </submittedName>
</protein>
<evidence type="ECO:0000256" key="4">
    <source>
        <dbReference type="SAM" id="MobiDB-lite"/>
    </source>
</evidence>
<dbReference type="AlphaFoldDB" id="A0A507CKG1"/>
<evidence type="ECO:0000313" key="7">
    <source>
        <dbReference type="Proteomes" id="UP000317494"/>
    </source>
</evidence>
<dbReference type="InterPro" id="IPR007858">
    <property type="entry name" value="Dpy-30_motif"/>
</dbReference>
<dbReference type="EMBL" id="QEAN01000095">
    <property type="protein sequence ID" value="TPX48734.1"/>
    <property type="molecule type" value="Genomic_DNA"/>
</dbReference>
<evidence type="ECO:0000313" key="6">
    <source>
        <dbReference type="EMBL" id="TPX48734.1"/>
    </source>
</evidence>
<organism evidence="5 8">
    <name type="scientific">Synchytrium endobioticum</name>
    <dbReference type="NCBI Taxonomy" id="286115"/>
    <lineage>
        <taxon>Eukaryota</taxon>
        <taxon>Fungi</taxon>
        <taxon>Fungi incertae sedis</taxon>
        <taxon>Chytridiomycota</taxon>
        <taxon>Chytridiomycota incertae sedis</taxon>
        <taxon>Chytridiomycetes</taxon>
        <taxon>Synchytriales</taxon>
        <taxon>Synchytriaceae</taxon>
        <taxon>Synchytrium</taxon>
    </lineage>
</organism>
<dbReference type="OrthoDB" id="417678at2759"/>
<dbReference type="Gene3D" id="1.20.890.10">
    <property type="entry name" value="cAMP-dependent protein kinase regulatory subunit, dimerization-anchoring domain"/>
    <property type="match status" value="1"/>
</dbReference>
<dbReference type="GO" id="GO:0005634">
    <property type="term" value="C:nucleus"/>
    <property type="evidence" value="ECO:0007669"/>
    <property type="project" value="UniProtKB-SubCell"/>
</dbReference>
<gene>
    <name evidence="5" type="ORF">SeLEV6574_g06730</name>
    <name evidence="6" type="ORF">SeMB42_g02883</name>
</gene>
<comment type="subcellular location">
    <subcellularLocation>
        <location evidence="1">Nucleus</location>
    </subcellularLocation>
</comment>
<dbReference type="Proteomes" id="UP000317494">
    <property type="component" value="Unassembled WGS sequence"/>
</dbReference>
<dbReference type="Pfam" id="PF05186">
    <property type="entry name" value="Dpy-30"/>
    <property type="match status" value="1"/>
</dbReference>
<name>A0A507CKG1_9FUNG</name>
<dbReference type="InterPro" id="IPR049629">
    <property type="entry name" value="DPY30_SDC1_DD"/>
</dbReference>
<comment type="caution">
    <text evidence="5">The sequence shown here is derived from an EMBL/GenBank/DDBJ whole genome shotgun (WGS) entry which is preliminary data.</text>
</comment>
<evidence type="ECO:0000256" key="3">
    <source>
        <dbReference type="ARBA" id="ARBA00023242"/>
    </source>
</evidence>
<proteinExistence type="inferred from homology"/>
<dbReference type="STRING" id="286115.A0A507CKG1"/>
<keyword evidence="3" id="KW-0539">Nucleus</keyword>
<dbReference type="CDD" id="cd22965">
    <property type="entry name" value="DD_DPY30_SDC1"/>
    <property type="match status" value="1"/>
</dbReference>
<evidence type="ECO:0000313" key="8">
    <source>
        <dbReference type="Proteomes" id="UP000320475"/>
    </source>
</evidence>
<sequence>MSEIKESLIPPSTAEAAPSPLKTLPRTIEEYLVASKSTDPSAVSKNDAPARIYLEDSVMPLLVEGLKLVVRERPPNPTEFLGMYLIRNSRAE</sequence>
<dbReference type="VEuPathDB" id="FungiDB:SeMB42_g02883"/>
<evidence type="ECO:0000313" key="5">
    <source>
        <dbReference type="EMBL" id="TPX40241.1"/>
    </source>
</evidence>
<evidence type="ECO:0000256" key="1">
    <source>
        <dbReference type="ARBA" id="ARBA00004123"/>
    </source>
</evidence>